<dbReference type="PANTHER" id="PTHR11474:SF126">
    <property type="entry name" value="TYROSINASE-LIKE PROTEIN TYR-1-RELATED"/>
    <property type="match status" value="1"/>
</dbReference>
<dbReference type="GO" id="GO:0046872">
    <property type="term" value="F:metal ion binding"/>
    <property type="evidence" value="ECO:0007669"/>
    <property type="project" value="UniProtKB-KW"/>
</dbReference>
<evidence type="ECO:0000313" key="5">
    <source>
        <dbReference type="EMBL" id="RDW59047.1"/>
    </source>
</evidence>
<proteinExistence type="predicted"/>
<reference evidence="5 6" key="1">
    <citation type="journal article" date="2018" name="IMA Fungus">
        <title>IMA Genome-F 9: Draft genome sequence of Annulohypoxylon stygium, Aspergillus mulundensis, Berkeleyomyces basicola (syn. Thielaviopsis basicola), Ceratocystis smalleyi, two Cercospora beticola strains, Coleophoma cylindrospora, Fusarium fracticaudum, Phialophora cf. hyalina, and Morchella septimelata.</title>
        <authorList>
            <person name="Wingfield B.D."/>
            <person name="Bills G.F."/>
            <person name="Dong Y."/>
            <person name="Huang W."/>
            <person name="Nel W.J."/>
            <person name="Swalarsk-Parry B.S."/>
            <person name="Vaghefi N."/>
            <person name="Wilken P.M."/>
            <person name="An Z."/>
            <person name="de Beer Z.W."/>
            <person name="De Vos L."/>
            <person name="Chen L."/>
            <person name="Duong T.A."/>
            <person name="Gao Y."/>
            <person name="Hammerbacher A."/>
            <person name="Kikkert J.R."/>
            <person name="Li Y."/>
            <person name="Li H."/>
            <person name="Li K."/>
            <person name="Li Q."/>
            <person name="Liu X."/>
            <person name="Ma X."/>
            <person name="Naidoo K."/>
            <person name="Pethybridge S.J."/>
            <person name="Sun J."/>
            <person name="Steenkamp E.T."/>
            <person name="van der Nest M.A."/>
            <person name="van Wyk S."/>
            <person name="Wingfield M.J."/>
            <person name="Xiong C."/>
            <person name="Yue Q."/>
            <person name="Zhang X."/>
        </authorList>
    </citation>
    <scope>NUCLEOTIDE SEQUENCE [LARGE SCALE GENOMIC DNA]</scope>
    <source>
        <strain evidence="5 6">BP5796</strain>
    </source>
</reference>
<keyword evidence="1" id="KW-0479">Metal-binding</keyword>
<dbReference type="Pfam" id="PF00264">
    <property type="entry name" value="Tyrosinase"/>
    <property type="match status" value="1"/>
</dbReference>
<dbReference type="InterPro" id="IPR002227">
    <property type="entry name" value="Tyrosinase_Cu-bd"/>
</dbReference>
<evidence type="ECO:0000256" key="2">
    <source>
        <dbReference type="ARBA" id="ARBA00023008"/>
    </source>
</evidence>
<dbReference type="GO" id="GO:0016491">
    <property type="term" value="F:oxidoreductase activity"/>
    <property type="evidence" value="ECO:0007669"/>
    <property type="project" value="InterPro"/>
</dbReference>
<protein>
    <recommendedName>
        <fullName evidence="4">Tyrosinase copper-binding domain-containing protein</fullName>
    </recommendedName>
</protein>
<evidence type="ECO:0000256" key="3">
    <source>
        <dbReference type="SAM" id="SignalP"/>
    </source>
</evidence>
<name>A0A3D8QBG3_9HELO</name>
<keyword evidence="6" id="KW-1185">Reference proteome</keyword>
<feature type="signal peptide" evidence="3">
    <location>
        <begin position="1"/>
        <end position="20"/>
    </location>
</feature>
<dbReference type="InterPro" id="IPR008922">
    <property type="entry name" value="Di-copper_centre_dom_sf"/>
</dbReference>
<dbReference type="EMBL" id="PDLN01000020">
    <property type="protein sequence ID" value="RDW59047.1"/>
    <property type="molecule type" value="Genomic_DNA"/>
</dbReference>
<keyword evidence="2" id="KW-0186">Copper</keyword>
<feature type="chain" id="PRO_5017555082" description="Tyrosinase copper-binding domain-containing protein" evidence="3">
    <location>
        <begin position="21"/>
        <end position="357"/>
    </location>
</feature>
<evidence type="ECO:0000256" key="1">
    <source>
        <dbReference type="ARBA" id="ARBA00022723"/>
    </source>
</evidence>
<dbReference type="SUPFAM" id="SSF48056">
    <property type="entry name" value="Di-copper centre-containing domain"/>
    <property type="match status" value="1"/>
</dbReference>
<dbReference type="PROSITE" id="PS00498">
    <property type="entry name" value="TYROSINASE_2"/>
    <property type="match status" value="1"/>
</dbReference>
<accession>A0A3D8QBG3</accession>
<dbReference type="Proteomes" id="UP000256328">
    <property type="component" value="Unassembled WGS sequence"/>
</dbReference>
<comment type="caution">
    <text evidence="5">The sequence shown here is derived from an EMBL/GenBank/DDBJ whole genome shotgun (WGS) entry which is preliminary data.</text>
</comment>
<dbReference type="PANTHER" id="PTHR11474">
    <property type="entry name" value="TYROSINASE FAMILY MEMBER"/>
    <property type="match status" value="1"/>
</dbReference>
<dbReference type="OrthoDB" id="6132182at2759"/>
<dbReference type="Gene3D" id="1.10.1280.10">
    <property type="entry name" value="Di-copper center containing domain from catechol oxidase"/>
    <property type="match status" value="1"/>
</dbReference>
<organism evidence="5 6">
    <name type="scientific">Coleophoma crateriformis</name>
    <dbReference type="NCBI Taxonomy" id="565419"/>
    <lineage>
        <taxon>Eukaryota</taxon>
        <taxon>Fungi</taxon>
        <taxon>Dikarya</taxon>
        <taxon>Ascomycota</taxon>
        <taxon>Pezizomycotina</taxon>
        <taxon>Leotiomycetes</taxon>
        <taxon>Helotiales</taxon>
        <taxon>Dermateaceae</taxon>
        <taxon>Coleophoma</taxon>
    </lineage>
</organism>
<dbReference type="PRINTS" id="PR00092">
    <property type="entry name" value="TYROSINASE"/>
</dbReference>
<evidence type="ECO:0000313" key="6">
    <source>
        <dbReference type="Proteomes" id="UP000256328"/>
    </source>
</evidence>
<evidence type="ECO:0000259" key="4">
    <source>
        <dbReference type="PROSITE" id="PS00498"/>
    </source>
</evidence>
<keyword evidence="3" id="KW-0732">Signal</keyword>
<dbReference type="InterPro" id="IPR050316">
    <property type="entry name" value="Tyrosinase/Hemocyanin"/>
</dbReference>
<sequence>MHLLPTLSVAVAALAQLTSAAPTTSGSPALVRREWRSLTKAQQLEYLSAVKCMQKTAPRTKALYSGVQNRYDDFVALHINMTDQIHFVGQFLPYHRGLLALFEADLRNTCGYKSAVPYWDWRLDSTSVDAFAQSPIFDATYGFGGNGQYLTDAEKALLVDTAALTIPNTTGGGCVTTGPFASLNASMGPGSSTDYTPHCLRRDLSGDFATQSLNSTVVDIILSTPDFLLLDRRFQSLELDLAGVWIHGGGHFSVGGNTGDMSDMWSSPSDPLFWSHHAMLDNVWNQWQRLNWTVRKAEITGPDTMWAYPYNYFGDIPYKNITLAFDLAYGQLGETVNISQVMDTTDMPCGLNSYTYA</sequence>
<dbReference type="AlphaFoldDB" id="A0A3D8QBG3"/>
<gene>
    <name evidence="5" type="ORF">BP5796_11971</name>
</gene>
<feature type="domain" description="Tyrosinase copper-binding" evidence="4">
    <location>
        <begin position="270"/>
        <end position="281"/>
    </location>
</feature>